<organism evidence="1 2">
    <name type="scientific">candidate division WOR-1 bacterium DG_54_3</name>
    <dbReference type="NCBI Taxonomy" id="1703775"/>
    <lineage>
        <taxon>Bacteria</taxon>
        <taxon>Bacillati</taxon>
        <taxon>Saganbacteria</taxon>
    </lineage>
</organism>
<evidence type="ECO:0008006" key="3">
    <source>
        <dbReference type="Google" id="ProtNLM"/>
    </source>
</evidence>
<proteinExistence type="predicted"/>
<evidence type="ECO:0000313" key="1">
    <source>
        <dbReference type="EMBL" id="KPJ70128.1"/>
    </source>
</evidence>
<sequence>MSQVEIKDFEESQMDELLALLTKWSPDHPELGEGDIVKWQKCYRFVAMHEGKIVGYIGQIAHDFKYGKKSGKEGVEHLGWGVTLVLDMSDSKIRKQAGRELLGRCENNPPLQYSAVGVVPAIEEPYKRRGHVVRRDCSKMYARFLNPAKALKYMDKPSIYAPVMKLANVFCPKQKDVNREKVERIKEFKPDWDEKWDKLMYEQYEIYGIRNAEFLNYKLTQPNRDYHVYIHSDDGYIIFRHAIHRTRDLNLVKVCDLVGTEEAKVDLVSLAVDFADEVKAYGVVALGSFDEEKTYKKAGMCISKPYPITMRPHITAKMHISFFESDLDNLW</sequence>
<dbReference type="EMBL" id="LIZX01000006">
    <property type="protein sequence ID" value="KPJ70128.1"/>
    <property type="molecule type" value="Genomic_DNA"/>
</dbReference>
<gene>
    <name evidence="1" type="ORF">AMJ44_00730</name>
</gene>
<name>A0A0S7Y5Z1_UNCSA</name>
<comment type="caution">
    <text evidence="1">The sequence shown here is derived from an EMBL/GenBank/DDBJ whole genome shotgun (WGS) entry which is preliminary data.</text>
</comment>
<accession>A0A0S7Y5Z1</accession>
<reference evidence="1 2" key="1">
    <citation type="journal article" date="2015" name="Microbiome">
        <title>Genomic resolution of linkages in carbon, nitrogen, and sulfur cycling among widespread estuary sediment bacteria.</title>
        <authorList>
            <person name="Baker B.J."/>
            <person name="Lazar C.S."/>
            <person name="Teske A.P."/>
            <person name="Dick G.J."/>
        </authorList>
    </citation>
    <scope>NUCLEOTIDE SEQUENCE [LARGE SCALE GENOMIC DNA]</scope>
    <source>
        <strain evidence="1">DG_54_3</strain>
    </source>
</reference>
<dbReference type="Proteomes" id="UP000051861">
    <property type="component" value="Unassembled WGS sequence"/>
</dbReference>
<dbReference type="AlphaFoldDB" id="A0A0S7Y5Z1"/>
<protein>
    <recommendedName>
        <fullName evidence="3">N-acetyltransferase domain-containing protein</fullName>
    </recommendedName>
</protein>
<evidence type="ECO:0000313" key="2">
    <source>
        <dbReference type="Proteomes" id="UP000051861"/>
    </source>
</evidence>